<sequence length="247" mass="28713">MRSIDEEVDDRQDGGMEEMEGSGSWMPDELTNVEMGEEVEADGDENKGGMEAHREAVEDQDDFQKDEEMEETVEPIYDEDLEMEEDQEVPEYSLAEEDQIVVESEQEEMDEELQEMEEEEEESSSEEEQSEEEEEEEEDEMTQFDLMSEDVEVQALRALALQDHEYFFFPLGLEEEEAFIEEPMVEEEEDGNEGETLYEYPPGYDHLLQPDINDVDHEEDADADYILDLVLDGGRGERATRRALLRS</sequence>
<evidence type="ECO:0000313" key="2">
    <source>
        <dbReference type="Proteomes" id="UP000095282"/>
    </source>
</evidence>
<organism evidence="2 3">
    <name type="scientific">Caenorhabditis tropicalis</name>
    <dbReference type="NCBI Taxonomy" id="1561998"/>
    <lineage>
        <taxon>Eukaryota</taxon>
        <taxon>Metazoa</taxon>
        <taxon>Ecdysozoa</taxon>
        <taxon>Nematoda</taxon>
        <taxon>Chromadorea</taxon>
        <taxon>Rhabditida</taxon>
        <taxon>Rhabditina</taxon>
        <taxon>Rhabditomorpha</taxon>
        <taxon>Rhabditoidea</taxon>
        <taxon>Rhabditidae</taxon>
        <taxon>Peloderinae</taxon>
        <taxon>Caenorhabditis</taxon>
    </lineage>
</organism>
<feature type="compositionally biased region" description="Basic and acidic residues" evidence="1">
    <location>
        <begin position="44"/>
        <end position="57"/>
    </location>
</feature>
<feature type="region of interest" description="Disordered" evidence="1">
    <location>
        <begin position="1"/>
        <end position="149"/>
    </location>
</feature>
<proteinExistence type="predicted"/>
<dbReference type="WBParaSite" id="Csp11.Scaffold630.g21963.t1">
    <property type="protein sequence ID" value="Csp11.Scaffold630.g21963.t1"/>
    <property type="gene ID" value="Csp11.Scaffold630.g21963"/>
</dbReference>
<dbReference type="AlphaFoldDB" id="A0A1I7V3B6"/>
<evidence type="ECO:0000313" key="3">
    <source>
        <dbReference type="WBParaSite" id="Csp11.Scaffold630.g21963.t1"/>
    </source>
</evidence>
<reference evidence="3" key="1">
    <citation type="submission" date="2016-11" db="UniProtKB">
        <authorList>
            <consortium name="WormBaseParasite"/>
        </authorList>
    </citation>
    <scope>IDENTIFICATION</scope>
</reference>
<feature type="compositionally biased region" description="Acidic residues" evidence="1">
    <location>
        <begin position="1"/>
        <end position="20"/>
    </location>
</feature>
<evidence type="ECO:0000256" key="1">
    <source>
        <dbReference type="SAM" id="MobiDB-lite"/>
    </source>
</evidence>
<dbReference type="STRING" id="1561998.A0A1I7V3B6"/>
<keyword evidence="2" id="KW-1185">Reference proteome</keyword>
<protein>
    <submittedName>
        <fullName evidence="3">Acidic leucine-rich nuclear phosphoprotein 32-related protein-like</fullName>
    </submittedName>
</protein>
<dbReference type="Proteomes" id="UP000095282">
    <property type="component" value="Unplaced"/>
</dbReference>
<feature type="compositionally biased region" description="Acidic residues" evidence="1">
    <location>
        <begin position="58"/>
        <end position="149"/>
    </location>
</feature>
<accession>A0A1I7V3B6</accession>
<name>A0A1I7V3B6_9PELO</name>